<dbReference type="Pfam" id="PF00172">
    <property type="entry name" value="Zn_clus"/>
    <property type="match status" value="1"/>
</dbReference>
<name>A0A8H5ZF42_COCSA</name>
<dbReference type="InterPro" id="IPR001138">
    <property type="entry name" value="Zn2Cys6_DnaBD"/>
</dbReference>
<dbReference type="GO" id="GO:0006351">
    <property type="term" value="P:DNA-templated transcription"/>
    <property type="evidence" value="ECO:0007669"/>
    <property type="project" value="InterPro"/>
</dbReference>
<dbReference type="EMBL" id="WNKQ01000011">
    <property type="protein sequence ID" value="KAF5848127.1"/>
    <property type="molecule type" value="Genomic_DNA"/>
</dbReference>
<evidence type="ECO:0000256" key="1">
    <source>
        <dbReference type="ARBA" id="ARBA00004123"/>
    </source>
</evidence>
<evidence type="ECO:0000256" key="5">
    <source>
        <dbReference type="ARBA" id="ARBA00023163"/>
    </source>
</evidence>
<dbReference type="GO" id="GO:0008270">
    <property type="term" value="F:zinc ion binding"/>
    <property type="evidence" value="ECO:0007669"/>
    <property type="project" value="InterPro"/>
</dbReference>
<dbReference type="GO" id="GO:0005634">
    <property type="term" value="C:nucleus"/>
    <property type="evidence" value="ECO:0007669"/>
    <property type="project" value="UniProtKB-SubCell"/>
</dbReference>
<dbReference type="PANTHER" id="PTHR47338">
    <property type="entry name" value="ZN(II)2CYS6 TRANSCRIPTION FACTOR (EUROFUNG)-RELATED"/>
    <property type="match status" value="1"/>
</dbReference>
<comment type="caution">
    <text evidence="8">The sequence shown here is derived from an EMBL/GenBank/DDBJ whole genome shotgun (WGS) entry which is preliminary data.</text>
</comment>
<dbReference type="GO" id="GO:0000981">
    <property type="term" value="F:DNA-binding transcription factor activity, RNA polymerase II-specific"/>
    <property type="evidence" value="ECO:0007669"/>
    <property type="project" value="InterPro"/>
</dbReference>
<dbReference type="SUPFAM" id="SSF57701">
    <property type="entry name" value="Zn2/Cys6 DNA-binding domain"/>
    <property type="match status" value="1"/>
</dbReference>
<evidence type="ECO:0000313" key="8">
    <source>
        <dbReference type="EMBL" id="KAF5848127.1"/>
    </source>
</evidence>
<dbReference type="Proteomes" id="UP000624244">
    <property type="component" value="Unassembled WGS sequence"/>
</dbReference>
<evidence type="ECO:0000259" key="7">
    <source>
        <dbReference type="PROSITE" id="PS50048"/>
    </source>
</evidence>
<dbReference type="InterPro" id="IPR036864">
    <property type="entry name" value="Zn2-C6_fun-type_DNA-bd_sf"/>
</dbReference>
<dbReference type="SMART" id="SM00906">
    <property type="entry name" value="Fungal_trans"/>
    <property type="match status" value="1"/>
</dbReference>
<dbReference type="Pfam" id="PF04082">
    <property type="entry name" value="Fungal_trans"/>
    <property type="match status" value="1"/>
</dbReference>
<evidence type="ECO:0000256" key="6">
    <source>
        <dbReference type="ARBA" id="ARBA00023242"/>
    </source>
</evidence>
<protein>
    <recommendedName>
        <fullName evidence="7">Zn(2)-C6 fungal-type domain-containing protein</fullName>
    </recommendedName>
</protein>
<keyword evidence="4" id="KW-0238">DNA-binding</keyword>
<reference evidence="8" key="1">
    <citation type="submission" date="2019-11" db="EMBL/GenBank/DDBJ databases">
        <title>Bipolaris sorokiniana Genome sequencing.</title>
        <authorList>
            <person name="Wang H."/>
        </authorList>
    </citation>
    <scope>NUCLEOTIDE SEQUENCE</scope>
</reference>
<dbReference type="AlphaFoldDB" id="A0A8H5ZF42"/>
<keyword evidence="2" id="KW-0479">Metal-binding</keyword>
<dbReference type="PANTHER" id="PTHR47338:SF3">
    <property type="entry name" value="C6 FINGER DOMAIN TRANSCRIPTION FACTOR DBAA-RELATED"/>
    <property type="match status" value="1"/>
</dbReference>
<accession>A0A8H5ZF42</accession>
<dbReference type="InterPro" id="IPR050815">
    <property type="entry name" value="TF_fung"/>
</dbReference>
<proteinExistence type="predicted"/>
<comment type="subcellular location">
    <subcellularLocation>
        <location evidence="1">Nucleus</location>
    </subcellularLocation>
</comment>
<dbReference type="PROSITE" id="PS50048">
    <property type="entry name" value="ZN2_CY6_FUNGAL_2"/>
    <property type="match status" value="1"/>
</dbReference>
<evidence type="ECO:0000256" key="4">
    <source>
        <dbReference type="ARBA" id="ARBA00023125"/>
    </source>
</evidence>
<dbReference type="CDD" id="cd12148">
    <property type="entry name" value="fungal_TF_MHR"/>
    <property type="match status" value="1"/>
</dbReference>
<keyword evidence="5" id="KW-0804">Transcription</keyword>
<dbReference type="GO" id="GO:0003677">
    <property type="term" value="F:DNA binding"/>
    <property type="evidence" value="ECO:0007669"/>
    <property type="project" value="UniProtKB-KW"/>
</dbReference>
<evidence type="ECO:0000256" key="2">
    <source>
        <dbReference type="ARBA" id="ARBA00022723"/>
    </source>
</evidence>
<dbReference type="PROSITE" id="PS00463">
    <property type="entry name" value="ZN2_CY6_FUNGAL_1"/>
    <property type="match status" value="1"/>
</dbReference>
<feature type="domain" description="Zn(2)-C6 fungal-type" evidence="7">
    <location>
        <begin position="18"/>
        <end position="48"/>
    </location>
</feature>
<evidence type="ECO:0000256" key="3">
    <source>
        <dbReference type="ARBA" id="ARBA00023015"/>
    </source>
</evidence>
<evidence type="ECO:0000313" key="9">
    <source>
        <dbReference type="Proteomes" id="UP000624244"/>
    </source>
</evidence>
<keyword evidence="6" id="KW-0539">Nucleus</keyword>
<keyword evidence="3" id="KW-0805">Transcription regulation</keyword>
<dbReference type="InterPro" id="IPR007219">
    <property type="entry name" value="XnlR_reg_dom"/>
</dbReference>
<sequence>MASTPTTTQRSRQLPGLACDECRRRKLRCDRVQPQCGVCRDSATTCATTTTRQPRGPKRGHLRALQSRIVALERRLSSDRTSEDTTDDDFTRLPDELDTFATPDQQAFSDLIPQDARDFFEKEASSSDLAHNFEVDSVFSQLNSAMALPITRLSPVDFISEPMRSDLSHLYFDRFHSFFPVLNKRHYFVRARRSHYEQEDEAFYCLQHAMWTLAVSTSSQFQHIQDDLYAHTHRMIENLEQRYLNAECMRLEQVQARALLTIYEFMRVGYRKAWMSAGKCFRFAMLMKLHNIDGRDGVASLLLQNLTFVEIEERRRTFWMAYTIDRIISLLDRLPVTFDQHTILTRLPCPEKEFQSDEPTVMDFLPSPLLVSESRIPSTFTDSIQLIAICGQLLSHQQQGVVEHAQGLISLGFWDRQQQLDARLEQAIQGMALDDPYALIFQDPMAYFTVLAAQASSLMLFKSSQIAPWGANEGSDVVAECEKRAMAAAHQMIMMSKALVELSYFKIHPFTPVLLHFCGDFLISNHHLDPTFEMRLTLQTVLQALSPVNVIAQECRLVDLSKVSESSIFLGSLAAWRSLEQNNNLLKVLVRLGKVLVGLLLALADELALESSLEGLEEEEVPLDTGANVPGHGGRFQVPNGDEAVEQVRHAPVDILDFLSDEDRLGFAETAAMAEDELLCAEKRCGHDVEGAVESEIGLGVLSPLPLVGCAFDDTHL</sequence>
<dbReference type="Gene3D" id="4.10.240.10">
    <property type="entry name" value="Zn(2)-C6 fungal-type DNA-binding domain"/>
    <property type="match status" value="1"/>
</dbReference>
<gene>
    <name evidence="8" type="ORF">GGP41_005504</name>
</gene>
<dbReference type="CDD" id="cd00067">
    <property type="entry name" value="GAL4"/>
    <property type="match status" value="1"/>
</dbReference>
<organism evidence="8 9">
    <name type="scientific">Cochliobolus sativus</name>
    <name type="common">Common root rot and spot blotch fungus</name>
    <name type="synonym">Bipolaris sorokiniana</name>
    <dbReference type="NCBI Taxonomy" id="45130"/>
    <lineage>
        <taxon>Eukaryota</taxon>
        <taxon>Fungi</taxon>
        <taxon>Dikarya</taxon>
        <taxon>Ascomycota</taxon>
        <taxon>Pezizomycotina</taxon>
        <taxon>Dothideomycetes</taxon>
        <taxon>Pleosporomycetidae</taxon>
        <taxon>Pleosporales</taxon>
        <taxon>Pleosporineae</taxon>
        <taxon>Pleosporaceae</taxon>
        <taxon>Bipolaris</taxon>
    </lineage>
</organism>